<dbReference type="SMART" id="SM00421">
    <property type="entry name" value="HTH_LUXR"/>
    <property type="match status" value="1"/>
</dbReference>
<dbReference type="SUPFAM" id="SSF46894">
    <property type="entry name" value="C-terminal effector domain of the bipartite response regulators"/>
    <property type="match status" value="1"/>
</dbReference>
<feature type="domain" description="HTH luxR-type" evidence="5">
    <location>
        <begin position="391"/>
        <end position="456"/>
    </location>
</feature>
<dbReference type="Pfam" id="PF00196">
    <property type="entry name" value="GerE"/>
    <property type="match status" value="1"/>
</dbReference>
<name>A0ABW9QV98_9ACTN</name>
<evidence type="ECO:0000313" key="7">
    <source>
        <dbReference type="Proteomes" id="UP000437736"/>
    </source>
</evidence>
<evidence type="ECO:0000259" key="5">
    <source>
        <dbReference type="PROSITE" id="PS50043"/>
    </source>
</evidence>
<dbReference type="Gene3D" id="1.10.10.10">
    <property type="entry name" value="Winged helix-like DNA-binding domain superfamily/Winged helix DNA-binding domain"/>
    <property type="match status" value="1"/>
</dbReference>
<keyword evidence="7" id="KW-1185">Reference proteome</keyword>
<dbReference type="PROSITE" id="PS50043">
    <property type="entry name" value="HTH_LUXR_2"/>
    <property type="match status" value="1"/>
</dbReference>
<evidence type="ECO:0000256" key="2">
    <source>
        <dbReference type="ARBA" id="ARBA00023125"/>
    </source>
</evidence>
<dbReference type="EMBL" id="WJHE01000576">
    <property type="protein sequence ID" value="MST33369.1"/>
    <property type="molecule type" value="Genomic_DNA"/>
</dbReference>
<sequence length="467" mass="49605">MDTAALLLEAASRFRTADVDRAHTIYLEAFAVALQADRMATDGGVARVASTVAAALPSGRPPDARELLLRGLSTAYTEGLAAAAPALRAALDAFRGADRDRSAVAAWAWLPGRIAGELWDEAAWDELSRRGVERLRDAGALATLPAALSVRAFILLYRGELAAVASLVDEIRVATEATGTDLAPYAALVLAAGRGREAELTALTDSTVERASARGEGFALAVIAYLRALLYNSLGRYADAVAAVRHEADPSGEAGLSTRAVSELVEAAAKAGDTALAGRALQRLTESTRAAGTEWALGVEARNRALLARDAAAEALYEEAIRRLASTGLRFELARAQLLYGEWLRRQRRRGDARRHLMAAETAFEAMGADGFADRAGRAILATGQLVRRRVDDTRFDLTPQERQIAELARSGLSNPEIPTRPFASPRTVEYHLGKVFAKLGIRTRGELPAVLGTGPGRGPGRGPGTP</sequence>
<feature type="compositionally biased region" description="Gly residues" evidence="4">
    <location>
        <begin position="454"/>
        <end position="467"/>
    </location>
</feature>
<evidence type="ECO:0000313" key="6">
    <source>
        <dbReference type="EMBL" id="MST33369.1"/>
    </source>
</evidence>
<dbReference type="PRINTS" id="PR00038">
    <property type="entry name" value="HTHLUXR"/>
</dbReference>
<comment type="caution">
    <text evidence="6">The sequence shown here is derived from an EMBL/GenBank/DDBJ whole genome shotgun (WGS) entry which is preliminary data.</text>
</comment>
<dbReference type="InterPro" id="IPR016032">
    <property type="entry name" value="Sig_transdc_resp-reg_C-effctor"/>
</dbReference>
<dbReference type="PANTHER" id="PTHR44688:SF16">
    <property type="entry name" value="DNA-BINDING TRANSCRIPTIONAL ACTIVATOR DEVR_DOSR"/>
    <property type="match status" value="1"/>
</dbReference>
<accession>A0ABW9QV98</accession>
<dbReference type="PANTHER" id="PTHR44688">
    <property type="entry name" value="DNA-BINDING TRANSCRIPTIONAL ACTIVATOR DEVR_DOSR"/>
    <property type="match status" value="1"/>
</dbReference>
<protein>
    <recommendedName>
        <fullName evidence="5">HTH luxR-type domain-containing protein</fullName>
    </recommendedName>
</protein>
<evidence type="ECO:0000256" key="3">
    <source>
        <dbReference type="ARBA" id="ARBA00023163"/>
    </source>
</evidence>
<keyword evidence="1" id="KW-0805">Transcription regulation</keyword>
<feature type="region of interest" description="Disordered" evidence="4">
    <location>
        <begin position="448"/>
        <end position="467"/>
    </location>
</feature>
<dbReference type="CDD" id="cd06170">
    <property type="entry name" value="LuxR_C_like"/>
    <property type="match status" value="1"/>
</dbReference>
<keyword evidence="2" id="KW-0238">DNA-binding</keyword>
<gene>
    <name evidence="6" type="ORF">GHK86_11650</name>
</gene>
<dbReference type="InterPro" id="IPR036388">
    <property type="entry name" value="WH-like_DNA-bd_sf"/>
</dbReference>
<evidence type="ECO:0000256" key="4">
    <source>
        <dbReference type="SAM" id="MobiDB-lite"/>
    </source>
</evidence>
<dbReference type="Proteomes" id="UP000437736">
    <property type="component" value="Unassembled WGS sequence"/>
</dbReference>
<organism evidence="6 7">
    <name type="scientific">Acidiferrimicrobium australe</name>
    <dbReference type="NCBI Taxonomy" id="2664430"/>
    <lineage>
        <taxon>Bacteria</taxon>
        <taxon>Bacillati</taxon>
        <taxon>Actinomycetota</taxon>
        <taxon>Acidimicrobiia</taxon>
        <taxon>Acidimicrobiales</taxon>
        <taxon>Acidimicrobiaceae</taxon>
        <taxon>Acidiferrimicrobium</taxon>
    </lineage>
</organism>
<proteinExistence type="predicted"/>
<evidence type="ECO:0000256" key="1">
    <source>
        <dbReference type="ARBA" id="ARBA00023015"/>
    </source>
</evidence>
<keyword evidence="3" id="KW-0804">Transcription</keyword>
<dbReference type="InterPro" id="IPR000792">
    <property type="entry name" value="Tscrpt_reg_LuxR_C"/>
</dbReference>
<reference evidence="6 7" key="1">
    <citation type="submission" date="2019-11" db="EMBL/GenBank/DDBJ databases">
        <title>Acidiferrimicrobium australis gen. nov., sp. nov., an acidophilic and obligately heterotrophic, member of the Actinobacteria that catalyses dissimilatory oxido- reduction of iron isolated from metal-rich acidic water in Chile.</title>
        <authorList>
            <person name="Gonzalez D."/>
            <person name="Huber K."/>
            <person name="Hedrich S."/>
            <person name="Rojas-Villalobos C."/>
            <person name="Quatrini R."/>
            <person name="Dinamarca M.A."/>
            <person name="Schwarz A."/>
            <person name="Canales C."/>
            <person name="Nancucheo I."/>
        </authorList>
    </citation>
    <scope>NUCLEOTIDE SEQUENCE [LARGE SCALE GENOMIC DNA]</scope>
    <source>
        <strain evidence="6 7">USS-CCA1</strain>
    </source>
</reference>